<dbReference type="GO" id="GO:0003677">
    <property type="term" value="F:DNA binding"/>
    <property type="evidence" value="ECO:0007669"/>
    <property type="project" value="UniProtKB-KW"/>
</dbReference>
<dbReference type="SUPFAM" id="SSF46785">
    <property type="entry name" value="Winged helix' DNA-binding domain"/>
    <property type="match status" value="1"/>
</dbReference>
<dbReference type="EMBL" id="CAADIK010000049">
    <property type="protein sequence ID" value="VFR80554.1"/>
    <property type="molecule type" value="Genomic_DNA"/>
</dbReference>
<dbReference type="AlphaFoldDB" id="A0A484RTH0"/>
<evidence type="ECO:0000313" key="6">
    <source>
        <dbReference type="EMBL" id="VFR52921.1"/>
    </source>
</evidence>
<accession>A0A484RTH0</accession>
<name>A0A484RTH0_9ZZZZ</name>
<evidence type="ECO:0000313" key="5">
    <source>
        <dbReference type="EMBL" id="VFR17329.1"/>
    </source>
</evidence>
<protein>
    <submittedName>
        <fullName evidence="6">Transcriptional regulator, GntR family</fullName>
    </submittedName>
</protein>
<dbReference type="CDD" id="cd07377">
    <property type="entry name" value="WHTH_GntR"/>
    <property type="match status" value="1"/>
</dbReference>
<evidence type="ECO:0000313" key="8">
    <source>
        <dbReference type="EMBL" id="VFR84188.1"/>
    </source>
</evidence>
<dbReference type="SMART" id="SM00345">
    <property type="entry name" value="HTH_GNTR"/>
    <property type="match status" value="1"/>
</dbReference>
<dbReference type="EMBL" id="CAADIZ010000075">
    <property type="protein sequence ID" value="VFS34792.1"/>
    <property type="molecule type" value="Genomic_DNA"/>
</dbReference>
<dbReference type="InterPro" id="IPR036388">
    <property type="entry name" value="WH-like_DNA-bd_sf"/>
</dbReference>
<dbReference type="Gene3D" id="1.10.10.10">
    <property type="entry name" value="Winged helix-like DNA-binding domain superfamily/Winged helix DNA-binding domain"/>
    <property type="match status" value="1"/>
</dbReference>
<dbReference type="InterPro" id="IPR008920">
    <property type="entry name" value="TF_FadR/GntR_C"/>
</dbReference>
<dbReference type="PRINTS" id="PR00035">
    <property type="entry name" value="HTHGNTR"/>
</dbReference>
<gene>
    <name evidence="5" type="ORF">AMP9_0187</name>
    <name evidence="6" type="ORF">BRI6_0183</name>
    <name evidence="7" type="ORF">BRI9_0183</name>
    <name evidence="8" type="ORF">IVO3_0183</name>
    <name evidence="9" type="ORF">RAN7_0183</name>
</gene>
<dbReference type="SUPFAM" id="SSF48008">
    <property type="entry name" value="GntR ligand-binding domain-like"/>
    <property type="match status" value="1"/>
</dbReference>
<proteinExistence type="predicted"/>
<dbReference type="SMART" id="SM00895">
    <property type="entry name" value="FCD"/>
    <property type="match status" value="1"/>
</dbReference>
<evidence type="ECO:0000259" key="4">
    <source>
        <dbReference type="PROSITE" id="PS50949"/>
    </source>
</evidence>
<evidence type="ECO:0000313" key="9">
    <source>
        <dbReference type="EMBL" id="VFS34792.1"/>
    </source>
</evidence>
<organism evidence="6">
    <name type="scientific">plant metagenome</name>
    <dbReference type="NCBI Taxonomy" id="1297885"/>
    <lineage>
        <taxon>unclassified sequences</taxon>
        <taxon>metagenomes</taxon>
        <taxon>organismal metagenomes</taxon>
    </lineage>
</organism>
<dbReference type="InterPro" id="IPR036390">
    <property type="entry name" value="WH_DNA-bd_sf"/>
</dbReference>
<dbReference type="EMBL" id="CAADHY010000009">
    <property type="protein sequence ID" value="VFR17329.1"/>
    <property type="molecule type" value="Genomic_DNA"/>
</dbReference>
<dbReference type="Gene3D" id="1.20.120.530">
    <property type="entry name" value="GntR ligand-binding domain-like"/>
    <property type="match status" value="1"/>
</dbReference>
<dbReference type="InterPro" id="IPR011711">
    <property type="entry name" value="GntR_C"/>
</dbReference>
<dbReference type="PANTHER" id="PTHR43537">
    <property type="entry name" value="TRANSCRIPTIONAL REGULATOR, GNTR FAMILY"/>
    <property type="match status" value="1"/>
</dbReference>
<sequence>MPLTQSDRLLSDTVYDALLALLGTPGFTPQSRLPGEIALAGRFGVSRPVLRQALARLRLEGRIQTRKGSGNFVCDPRSGPPAVTFGALTSIPDIRDFLEFRCSLEGEIAAHAARQHTAKDLARIRRQRRLFEEALRRGESGIEEDIAFHAAITDASANRYFAMTMAALNTQTRFSINLVRGLSSPENRERRHADVCREHEAIEAAIAARDPDASRRAMAHHLRGGIARLFG</sequence>
<feature type="domain" description="HTH gntR-type" evidence="4">
    <location>
        <begin position="8"/>
        <end position="76"/>
    </location>
</feature>
<keyword evidence="3" id="KW-0804">Transcription</keyword>
<evidence type="ECO:0000313" key="7">
    <source>
        <dbReference type="EMBL" id="VFR80554.1"/>
    </source>
</evidence>
<evidence type="ECO:0000256" key="2">
    <source>
        <dbReference type="ARBA" id="ARBA00023125"/>
    </source>
</evidence>
<dbReference type="Pfam" id="PF07729">
    <property type="entry name" value="FCD"/>
    <property type="match status" value="1"/>
</dbReference>
<evidence type="ECO:0000256" key="3">
    <source>
        <dbReference type="ARBA" id="ARBA00023163"/>
    </source>
</evidence>
<evidence type="ECO:0000256" key="1">
    <source>
        <dbReference type="ARBA" id="ARBA00023015"/>
    </source>
</evidence>
<keyword evidence="2" id="KW-0238">DNA-binding</keyword>
<dbReference type="PROSITE" id="PS50949">
    <property type="entry name" value="HTH_GNTR"/>
    <property type="match status" value="1"/>
</dbReference>
<dbReference type="GO" id="GO:0003700">
    <property type="term" value="F:DNA-binding transcription factor activity"/>
    <property type="evidence" value="ECO:0007669"/>
    <property type="project" value="InterPro"/>
</dbReference>
<dbReference type="PANTHER" id="PTHR43537:SF5">
    <property type="entry name" value="UXU OPERON TRANSCRIPTIONAL REGULATOR"/>
    <property type="match status" value="1"/>
</dbReference>
<dbReference type="EMBL" id="CAADII010000006">
    <property type="protein sequence ID" value="VFR52921.1"/>
    <property type="molecule type" value="Genomic_DNA"/>
</dbReference>
<dbReference type="InterPro" id="IPR000524">
    <property type="entry name" value="Tscrpt_reg_HTH_GntR"/>
</dbReference>
<reference evidence="6" key="1">
    <citation type="submission" date="2019-03" db="EMBL/GenBank/DDBJ databases">
        <authorList>
            <person name="Danneels B."/>
        </authorList>
    </citation>
    <scope>NUCLEOTIDE SEQUENCE</scope>
</reference>
<keyword evidence="1" id="KW-0805">Transcription regulation</keyword>
<dbReference type="EMBL" id="CAADIP010000014">
    <property type="protein sequence ID" value="VFR84188.1"/>
    <property type="molecule type" value="Genomic_DNA"/>
</dbReference>
<dbReference type="Pfam" id="PF00392">
    <property type="entry name" value="GntR"/>
    <property type="match status" value="1"/>
</dbReference>